<reference evidence="1" key="1">
    <citation type="journal article" date="2020" name="Commun. Biol.">
        <title>Highly efficient gene transfer in the mouse gut microbiota is enabled by the Incl2 conjugative plasmid TP114.</title>
        <authorList>
            <person name="Neil K."/>
            <person name="Allard N."/>
            <person name="Grenier F."/>
            <person name="Burrus V."/>
            <person name="Rodrigue S."/>
        </authorList>
    </citation>
    <scope>NUCLEOTIDE SEQUENCE</scope>
    <source>
        <strain evidence="1">BM21</strain>
    </source>
</reference>
<evidence type="ECO:0000313" key="1">
    <source>
        <dbReference type="EMBL" id="QOE89718.1"/>
    </source>
</evidence>
<organism evidence="1">
    <name type="scientific">Escherichia coli</name>
    <dbReference type="NCBI Taxonomy" id="562"/>
    <lineage>
        <taxon>Bacteria</taxon>
        <taxon>Pseudomonadati</taxon>
        <taxon>Pseudomonadota</taxon>
        <taxon>Gammaproteobacteria</taxon>
        <taxon>Enterobacterales</taxon>
        <taxon>Enterobacteriaceae</taxon>
        <taxon>Escherichia</taxon>
    </lineage>
</organism>
<gene>
    <name evidence="1" type="primary">pRts1_78</name>
</gene>
<geneLocation type="plasmid" evidence="1">
    <name>pRts1</name>
</geneLocation>
<dbReference type="AlphaFoldDB" id="A0A7L8KAB0"/>
<protein>
    <submittedName>
        <fullName evidence="1">Uncharacterized protein</fullName>
    </submittedName>
</protein>
<dbReference type="EMBL" id="MN626604">
    <property type="protein sequence ID" value="QOE89718.1"/>
    <property type="molecule type" value="Genomic_DNA"/>
</dbReference>
<keyword evidence="1" id="KW-0614">Plasmid</keyword>
<proteinExistence type="predicted"/>
<accession>A0A7L8KAB0</accession>
<name>A0A7L8KAB0_ECOLX</name>
<sequence length="37" mass="4354">MVLSTTSRYLFEYPDKLSVTIPHPQKDSLFDQDVLRL</sequence>